<keyword evidence="1" id="KW-0472">Membrane</keyword>
<proteinExistence type="predicted"/>
<evidence type="ECO:0000313" key="3">
    <source>
        <dbReference type="EMBL" id="KAH9640721.1"/>
    </source>
</evidence>
<feature type="transmembrane region" description="Helical" evidence="1">
    <location>
        <begin position="47"/>
        <end position="64"/>
    </location>
</feature>
<name>A0A835GD84_SPOEX</name>
<dbReference type="Proteomes" id="UP000648187">
    <property type="component" value="Unassembled WGS sequence"/>
</dbReference>
<protein>
    <submittedName>
        <fullName evidence="2">Uncharacterized protein</fullName>
    </submittedName>
</protein>
<dbReference type="EMBL" id="JACEFF010000276">
    <property type="protein sequence ID" value="KAH9640721.1"/>
    <property type="molecule type" value="Genomic_DNA"/>
</dbReference>
<accession>A0A835GD84</accession>
<reference evidence="2" key="1">
    <citation type="submission" date="2020-08" db="EMBL/GenBank/DDBJ databases">
        <title>Spodoptera exigua strain:BAW_Kor-Di-RS1 Genome sequencing and assembly.</title>
        <authorList>
            <person name="Kim J."/>
            <person name="Nam H.Y."/>
            <person name="Kwon M."/>
            <person name="Choi J.H."/>
            <person name="Cho S.R."/>
            <person name="Kim G.-H."/>
        </authorList>
    </citation>
    <scope>NUCLEOTIDE SEQUENCE</scope>
    <source>
        <strain evidence="2">BAW_Kor-Di-RS1</strain>
        <tissue evidence="2">Whole-body</tissue>
    </source>
</reference>
<organism evidence="2 4">
    <name type="scientific">Spodoptera exigua</name>
    <name type="common">Beet armyworm</name>
    <name type="synonym">Noctua fulgens</name>
    <dbReference type="NCBI Taxonomy" id="7107"/>
    <lineage>
        <taxon>Eukaryota</taxon>
        <taxon>Metazoa</taxon>
        <taxon>Ecdysozoa</taxon>
        <taxon>Arthropoda</taxon>
        <taxon>Hexapoda</taxon>
        <taxon>Insecta</taxon>
        <taxon>Pterygota</taxon>
        <taxon>Neoptera</taxon>
        <taxon>Endopterygota</taxon>
        <taxon>Lepidoptera</taxon>
        <taxon>Glossata</taxon>
        <taxon>Ditrysia</taxon>
        <taxon>Noctuoidea</taxon>
        <taxon>Noctuidae</taxon>
        <taxon>Amphipyrinae</taxon>
        <taxon>Spodoptera</taxon>
    </lineage>
</organism>
<keyword evidence="1" id="KW-1133">Transmembrane helix</keyword>
<keyword evidence="4" id="KW-1185">Reference proteome</keyword>
<comment type="caution">
    <text evidence="2">The sequence shown here is derived from an EMBL/GenBank/DDBJ whole genome shotgun (WGS) entry which is preliminary data.</text>
</comment>
<evidence type="ECO:0000313" key="2">
    <source>
        <dbReference type="EMBL" id="KAF9414869.1"/>
    </source>
</evidence>
<sequence>MRKRKGKIKMDYRARRNRRIRGRSCNPSCMDIGSEQCNKPWNFMSSCYSFLILSSLIGVIYLMLDYHCITCSSKCDLNHINKRIEDISKSLAVMKDSYFNLELKMSRVSQELPKLEGQFEVIEALANALDSKGAAWDPRTSLPLPNVGVCLNKPANASKCGCKKRFSKIMAVN</sequence>
<gene>
    <name evidence="3" type="ORF">HF086_007292</name>
    <name evidence="2" type="ORF">HW555_007338</name>
</gene>
<dbReference type="EMBL" id="JACKWZ010000122">
    <property type="protein sequence ID" value="KAF9414869.1"/>
    <property type="molecule type" value="Genomic_DNA"/>
</dbReference>
<evidence type="ECO:0000256" key="1">
    <source>
        <dbReference type="SAM" id="Phobius"/>
    </source>
</evidence>
<dbReference type="AlphaFoldDB" id="A0A835GD84"/>
<dbReference type="Proteomes" id="UP000814243">
    <property type="component" value="Unassembled WGS sequence"/>
</dbReference>
<evidence type="ECO:0000313" key="4">
    <source>
        <dbReference type="Proteomes" id="UP000648187"/>
    </source>
</evidence>
<reference evidence="3" key="2">
    <citation type="journal article" date="2021" name="G3 (Bethesda)">
        <title>Genome and transcriptome analysis of the beet armyworm Spodoptera exigua reveals targets for pest control. .</title>
        <authorList>
            <person name="Simon S."/>
            <person name="Breeschoten T."/>
            <person name="Jansen H.J."/>
            <person name="Dirks R.P."/>
            <person name="Schranz M.E."/>
            <person name="Ros V.I.D."/>
        </authorList>
    </citation>
    <scope>NUCLEOTIDE SEQUENCE</scope>
    <source>
        <strain evidence="3">TB_SE_WUR_2020</strain>
    </source>
</reference>
<keyword evidence="1" id="KW-0812">Transmembrane</keyword>